<feature type="compositionally biased region" description="Polar residues" evidence="1">
    <location>
        <begin position="253"/>
        <end position="262"/>
    </location>
</feature>
<accession>W9VQP9</accession>
<feature type="compositionally biased region" description="Basic residues" evidence="1">
    <location>
        <begin position="1"/>
        <end position="10"/>
    </location>
</feature>
<feature type="compositionally biased region" description="Polar residues" evidence="1">
    <location>
        <begin position="317"/>
        <end position="350"/>
    </location>
</feature>
<proteinExistence type="predicted"/>
<dbReference type="GeneID" id="19197097"/>
<protein>
    <submittedName>
        <fullName evidence="2">Uncharacterized protein</fullName>
    </submittedName>
</protein>
<dbReference type="HOGENOM" id="CLU_323895_0_0_1"/>
<evidence type="ECO:0000256" key="1">
    <source>
        <dbReference type="SAM" id="MobiDB-lite"/>
    </source>
</evidence>
<feature type="compositionally biased region" description="Low complexity" evidence="1">
    <location>
        <begin position="18"/>
        <end position="37"/>
    </location>
</feature>
<feature type="compositionally biased region" description="Polar residues" evidence="1">
    <location>
        <begin position="662"/>
        <end position="692"/>
    </location>
</feature>
<feature type="compositionally biased region" description="Low complexity" evidence="1">
    <location>
        <begin position="185"/>
        <end position="194"/>
    </location>
</feature>
<dbReference type="AlphaFoldDB" id="W9VQP9"/>
<dbReference type="OrthoDB" id="4148592at2759"/>
<feature type="compositionally biased region" description="Polar residues" evidence="1">
    <location>
        <begin position="612"/>
        <end position="624"/>
    </location>
</feature>
<dbReference type="STRING" id="1182543.W9VQP9"/>
<keyword evidence="3" id="KW-1185">Reference proteome</keyword>
<name>W9VQP9_9EURO</name>
<feature type="region of interest" description="Disordered" evidence="1">
    <location>
        <begin position="530"/>
        <end position="549"/>
    </location>
</feature>
<feature type="compositionally biased region" description="Polar residues" evidence="1">
    <location>
        <begin position="643"/>
        <end position="652"/>
    </location>
</feature>
<feature type="compositionally biased region" description="Polar residues" evidence="1">
    <location>
        <begin position="45"/>
        <end position="60"/>
    </location>
</feature>
<feature type="region of interest" description="Disordered" evidence="1">
    <location>
        <begin position="156"/>
        <end position="389"/>
    </location>
</feature>
<feature type="region of interest" description="Disordered" evidence="1">
    <location>
        <begin position="1"/>
        <end position="65"/>
    </location>
</feature>
<comment type="caution">
    <text evidence="2">The sequence shown here is derived from an EMBL/GenBank/DDBJ whole genome shotgun (WGS) entry which is preliminary data.</text>
</comment>
<dbReference type="RefSeq" id="XP_007751170.1">
    <property type="nucleotide sequence ID" value="XM_007752980.1"/>
</dbReference>
<organism evidence="2 3">
    <name type="scientific">Cladophialophora psammophila CBS 110553</name>
    <dbReference type="NCBI Taxonomy" id="1182543"/>
    <lineage>
        <taxon>Eukaryota</taxon>
        <taxon>Fungi</taxon>
        <taxon>Dikarya</taxon>
        <taxon>Ascomycota</taxon>
        <taxon>Pezizomycotina</taxon>
        <taxon>Eurotiomycetes</taxon>
        <taxon>Chaetothyriomycetidae</taxon>
        <taxon>Chaetothyriales</taxon>
        <taxon>Herpotrichiellaceae</taxon>
        <taxon>Cladophialophora</taxon>
    </lineage>
</organism>
<dbReference type="EMBL" id="AMGX01000033">
    <property type="protein sequence ID" value="EXJ57853.1"/>
    <property type="molecule type" value="Genomic_DNA"/>
</dbReference>
<evidence type="ECO:0000313" key="3">
    <source>
        <dbReference type="Proteomes" id="UP000019471"/>
    </source>
</evidence>
<feature type="region of interest" description="Disordered" evidence="1">
    <location>
        <begin position="590"/>
        <end position="692"/>
    </location>
</feature>
<feature type="compositionally biased region" description="Low complexity" evidence="1">
    <location>
        <begin position="595"/>
        <end position="610"/>
    </location>
</feature>
<gene>
    <name evidence="2" type="ORF">A1O5_12411</name>
</gene>
<dbReference type="Proteomes" id="UP000019471">
    <property type="component" value="Unassembled WGS sequence"/>
</dbReference>
<reference evidence="2 3" key="1">
    <citation type="submission" date="2013-03" db="EMBL/GenBank/DDBJ databases">
        <title>The Genome Sequence of Cladophialophora psammophila CBS 110553.</title>
        <authorList>
            <consortium name="The Broad Institute Genomics Platform"/>
            <person name="Cuomo C."/>
            <person name="de Hoog S."/>
            <person name="Gorbushina A."/>
            <person name="Walker B."/>
            <person name="Young S.K."/>
            <person name="Zeng Q."/>
            <person name="Gargeya S."/>
            <person name="Fitzgerald M."/>
            <person name="Haas B."/>
            <person name="Abouelleil A."/>
            <person name="Allen A.W."/>
            <person name="Alvarado L."/>
            <person name="Arachchi H.M."/>
            <person name="Berlin A.M."/>
            <person name="Chapman S.B."/>
            <person name="Gainer-Dewar J."/>
            <person name="Goldberg J."/>
            <person name="Griggs A."/>
            <person name="Gujja S."/>
            <person name="Hansen M."/>
            <person name="Howarth C."/>
            <person name="Imamovic A."/>
            <person name="Ireland A."/>
            <person name="Larimer J."/>
            <person name="McCowan C."/>
            <person name="Murphy C."/>
            <person name="Pearson M."/>
            <person name="Poon T.W."/>
            <person name="Priest M."/>
            <person name="Roberts A."/>
            <person name="Saif S."/>
            <person name="Shea T."/>
            <person name="Sisk P."/>
            <person name="Sykes S."/>
            <person name="Wortman J."/>
            <person name="Nusbaum C."/>
            <person name="Birren B."/>
        </authorList>
    </citation>
    <scope>NUCLEOTIDE SEQUENCE [LARGE SCALE GENOMIC DNA]</scope>
    <source>
        <strain evidence="2 3">CBS 110553</strain>
    </source>
</reference>
<sequence length="892" mass="95192">MATAWMKRRQLHDSDAFNFDPPADASSSSNPGSGFDAPSTGLYPANTSSQDASNTRSSYLTDMDGPFVLGDASQFSQSAAENETDNVNTVTNDAGGNTFNLLLPDPQPEAVFDQLSDEEFANMLQMYLERGPSPTQGCDDNWYNMNATSNSINEPTSKAAASLANSPGLAADPEDANHTPKTNVSAAPSTSPITPGSPPGSGCRALLKKLSTSPIEIPHTPDFADFHHPKPSLQKQSRRGKKRNDGHPPNGAGSFSQSSPVRKNTPAKQVLGSPFKMPGLPASAPAKPMSRDNALMNPLLSPNPAANRPRRMDNLSPLGTTLPSRHILTSSPMQNMADQTSPTISAHYQSPPNPTAFANDLIGSGSSGSFLDPGLPSAEQPPAKRARTGTVGAQDILANIAREEQMCHQTYFQHISQATAQAGLTLANQFNDGFEHDFKWLERDRTDPEPPPSMVARFTGYEFPIPLPSGTMKSLEREAEENVNVGQKRKAVHMTQGGIEANGVQDPFAPSGLGIAQAGPEFHGLFFPNNQGQSASHMQTQDRMVAQRQLQSPGNIRARGQFRVQAQAQLQMHGQTQDQGQLPQLLSNSRLSRAQQQQPQQGLQPSPHLPINGQQQLMRSTPDSAGSRVPGTPTPASRHRSTLSRATQNVTCGSVLPGFPWSNAQTPNGRSSWTPNSMRAQLQPSAQASKQTPPIQSLAEMSLHLPTPQQPISTGSCPNTLSETLAETNRRTEAELRSLGAAVVDYDPNMSWNGMEDMPVGTLYGDIGVPPPLEGPFGETINLDVSPPLMLSMDMNVPQDESGNVAGLESTLLNTAVAAGDYAERVVMTSPSNNNNATDTPGNGAADISAMAAITTLERGAAVSAAADSGFPYDWMTGFDEGKIFDPIDFNL</sequence>
<evidence type="ECO:0000313" key="2">
    <source>
        <dbReference type="EMBL" id="EXJ57853.1"/>
    </source>
</evidence>